<dbReference type="EMBL" id="CAJNOC010002662">
    <property type="protein sequence ID" value="CAF0945422.1"/>
    <property type="molecule type" value="Genomic_DNA"/>
</dbReference>
<evidence type="ECO:0000313" key="1">
    <source>
        <dbReference type="EMBL" id="CAF0945422.1"/>
    </source>
</evidence>
<proteinExistence type="predicted"/>
<dbReference type="AlphaFoldDB" id="A0A814CJK7"/>
<accession>A0A814CJK7</accession>
<dbReference type="Proteomes" id="UP000663879">
    <property type="component" value="Unassembled WGS sequence"/>
</dbReference>
<reference evidence="1" key="1">
    <citation type="submission" date="2021-02" db="EMBL/GenBank/DDBJ databases">
        <authorList>
            <person name="Nowell W R."/>
        </authorList>
    </citation>
    <scope>NUCLEOTIDE SEQUENCE</scope>
    <source>
        <strain evidence="1">Ploen Becks lab</strain>
    </source>
</reference>
<organism evidence="1 2">
    <name type="scientific">Brachionus calyciflorus</name>
    <dbReference type="NCBI Taxonomy" id="104777"/>
    <lineage>
        <taxon>Eukaryota</taxon>
        <taxon>Metazoa</taxon>
        <taxon>Spiralia</taxon>
        <taxon>Gnathifera</taxon>
        <taxon>Rotifera</taxon>
        <taxon>Eurotatoria</taxon>
        <taxon>Monogononta</taxon>
        <taxon>Pseudotrocha</taxon>
        <taxon>Ploima</taxon>
        <taxon>Brachionidae</taxon>
        <taxon>Brachionus</taxon>
    </lineage>
</organism>
<sequence length="174" mass="19300">MDITSKIGTDILINLPIESLKVVIQKQQEELGKAFILREKQIIEVISVEFETWFTATSALKAESPKKIFTDLIALESKMVSGVIKVEPENQATTSRNNLNGIEQNIVKMSRLRDVPPFSGSNDGYIDECLYLVENGSKIFGTLLEDLVSEVIPFLKGSVLQTTIQLKNANANLS</sequence>
<comment type="caution">
    <text evidence="1">The sequence shown here is derived from an EMBL/GenBank/DDBJ whole genome shotgun (WGS) entry which is preliminary data.</text>
</comment>
<keyword evidence="2" id="KW-1185">Reference proteome</keyword>
<gene>
    <name evidence="1" type="ORF">OXX778_LOCUS13656</name>
</gene>
<protein>
    <submittedName>
        <fullName evidence="1">Uncharacterized protein</fullName>
    </submittedName>
</protein>
<name>A0A814CJK7_9BILA</name>
<evidence type="ECO:0000313" key="2">
    <source>
        <dbReference type="Proteomes" id="UP000663879"/>
    </source>
</evidence>